<dbReference type="SUPFAM" id="SSF54909">
    <property type="entry name" value="Dimeric alpha+beta barrel"/>
    <property type="match status" value="1"/>
</dbReference>
<accession>A0A916DPB8</accession>
<gene>
    <name evidence="3" type="ORF">AsAng_0011420</name>
</gene>
<dbReference type="PANTHER" id="PTHR37828:SF1">
    <property type="entry name" value="YCII-RELATED DOMAIN-CONTAINING PROTEIN"/>
    <property type="match status" value="1"/>
</dbReference>
<dbReference type="InterPro" id="IPR011008">
    <property type="entry name" value="Dimeric_a/b-barrel"/>
</dbReference>
<protein>
    <submittedName>
        <fullName evidence="3">YciI family protein</fullName>
    </submittedName>
</protein>
<dbReference type="RefSeq" id="WP_264791745.1">
    <property type="nucleotide sequence ID" value="NZ_AP026867.1"/>
</dbReference>
<evidence type="ECO:0000256" key="1">
    <source>
        <dbReference type="ARBA" id="ARBA00007689"/>
    </source>
</evidence>
<dbReference type="InterPro" id="IPR005545">
    <property type="entry name" value="YCII"/>
</dbReference>
<reference evidence="3" key="1">
    <citation type="submission" date="2022-09" db="EMBL/GenBank/DDBJ databases">
        <title>Aureispira anguillicida sp. nov., isolated from Leptocephalus of Japanese eel Anguilla japonica.</title>
        <authorList>
            <person name="Yuasa K."/>
            <person name="Mekata T."/>
            <person name="Ikunari K."/>
        </authorList>
    </citation>
    <scope>NUCLEOTIDE SEQUENCE</scope>
    <source>
        <strain evidence="3">EL160426</strain>
    </source>
</reference>
<name>A0A916DPB8_9BACT</name>
<proteinExistence type="inferred from homology"/>
<evidence type="ECO:0000313" key="4">
    <source>
        <dbReference type="Proteomes" id="UP001060919"/>
    </source>
</evidence>
<dbReference type="Pfam" id="PF03795">
    <property type="entry name" value="YCII"/>
    <property type="match status" value="1"/>
</dbReference>
<comment type="similarity">
    <text evidence="1">Belongs to the YciI family.</text>
</comment>
<dbReference type="AlphaFoldDB" id="A0A916DPB8"/>
<dbReference type="KEGG" id="aup:AsAng_0011420"/>
<dbReference type="EMBL" id="AP026867">
    <property type="protein sequence ID" value="BDS10434.1"/>
    <property type="molecule type" value="Genomic_DNA"/>
</dbReference>
<dbReference type="Proteomes" id="UP001060919">
    <property type="component" value="Chromosome"/>
</dbReference>
<feature type="domain" description="YCII-related" evidence="2">
    <location>
        <begin position="9"/>
        <end position="81"/>
    </location>
</feature>
<keyword evidence="4" id="KW-1185">Reference proteome</keyword>
<dbReference type="PANTHER" id="PTHR37828">
    <property type="entry name" value="GSR2449 PROTEIN"/>
    <property type="match status" value="1"/>
</dbReference>
<evidence type="ECO:0000313" key="3">
    <source>
        <dbReference type="EMBL" id="BDS10434.1"/>
    </source>
</evidence>
<sequence length="95" mass="10962">MHIISITYKVSLELVDQHLEQHIEYLNEQYRLGNFHASGKKVPRTGGIILSKLSDQQELLNILAKDPFKIHDLADYELIEFIPSKTAEALKFLLE</sequence>
<organism evidence="3 4">
    <name type="scientific">Aureispira anguillae</name>
    <dbReference type="NCBI Taxonomy" id="2864201"/>
    <lineage>
        <taxon>Bacteria</taxon>
        <taxon>Pseudomonadati</taxon>
        <taxon>Bacteroidota</taxon>
        <taxon>Saprospiria</taxon>
        <taxon>Saprospirales</taxon>
        <taxon>Saprospiraceae</taxon>
        <taxon>Aureispira</taxon>
    </lineage>
</organism>
<evidence type="ECO:0000259" key="2">
    <source>
        <dbReference type="Pfam" id="PF03795"/>
    </source>
</evidence>